<dbReference type="RefSeq" id="WP_163190103.1">
    <property type="nucleotide sequence ID" value="NZ_JAGFPW010000005.1"/>
</dbReference>
<reference evidence="1" key="1">
    <citation type="submission" date="2021-03" db="EMBL/GenBank/DDBJ databases">
        <title>Isolation of Bacillus subtilis from fermented food sample.</title>
        <authorList>
            <person name="Lakshmanan V."/>
            <person name="Athira K."/>
            <person name="Rajagopal K."/>
        </authorList>
    </citation>
    <scope>NUCLEOTIDE SEQUENCE</scope>
    <source>
        <strain evidence="1">S1</strain>
    </source>
</reference>
<gene>
    <name evidence="1" type="ORF">J5227_07775</name>
</gene>
<accession>A0A8I1WCA9</accession>
<dbReference type="EMBL" id="JAGFPW010000005">
    <property type="protein sequence ID" value="MBO3794207.1"/>
    <property type="molecule type" value="Genomic_DNA"/>
</dbReference>
<comment type="caution">
    <text evidence="1">The sequence shown here is derived from an EMBL/GenBank/DDBJ whole genome shotgun (WGS) entry which is preliminary data.</text>
</comment>
<proteinExistence type="predicted"/>
<protein>
    <submittedName>
        <fullName evidence="1">Uncharacterized protein</fullName>
    </submittedName>
</protein>
<evidence type="ECO:0000313" key="2">
    <source>
        <dbReference type="Proteomes" id="UP000665181"/>
    </source>
</evidence>
<evidence type="ECO:0000313" key="1">
    <source>
        <dbReference type="EMBL" id="MBO3794207.1"/>
    </source>
</evidence>
<dbReference type="AlphaFoldDB" id="A0A8I1WCA9"/>
<name>A0A8I1WCA9_BACIU</name>
<dbReference type="Proteomes" id="UP000665181">
    <property type="component" value="Unassembled WGS sequence"/>
</dbReference>
<sequence length="141" mass="16015">MQTNNKKPIRVMDLFNLSEEYQGKEFKVVTDNEHYGKTITLENGQLINKRDGSALAATTDLLLNTKVRLKEAHTKVPLNEFLDAYKTGQKVGVLYKNSLRELSNSAPENPEESLFSFISVIPFNTVITMDELLNGEFYIIN</sequence>
<organism evidence="1 2">
    <name type="scientific">Bacillus subtilis</name>
    <dbReference type="NCBI Taxonomy" id="1423"/>
    <lineage>
        <taxon>Bacteria</taxon>
        <taxon>Bacillati</taxon>
        <taxon>Bacillota</taxon>
        <taxon>Bacilli</taxon>
        <taxon>Bacillales</taxon>
        <taxon>Bacillaceae</taxon>
        <taxon>Bacillus</taxon>
    </lineage>
</organism>